<dbReference type="RefSeq" id="WP_167212577.1">
    <property type="nucleotide sequence ID" value="NZ_JAASRO010000001.1"/>
</dbReference>
<dbReference type="Gene3D" id="3.40.50.620">
    <property type="entry name" value="HUPs"/>
    <property type="match status" value="1"/>
</dbReference>
<evidence type="ECO:0000313" key="2">
    <source>
        <dbReference type="Proteomes" id="UP000555407"/>
    </source>
</evidence>
<accession>A0A7X6A343</accession>
<dbReference type="AlphaFoldDB" id="A0A7X6A343"/>
<organism evidence="1 2">
    <name type="scientific">Kribbella shirazensis</name>
    <dbReference type="NCBI Taxonomy" id="1105143"/>
    <lineage>
        <taxon>Bacteria</taxon>
        <taxon>Bacillati</taxon>
        <taxon>Actinomycetota</taxon>
        <taxon>Actinomycetes</taxon>
        <taxon>Propionibacteriales</taxon>
        <taxon>Kribbellaceae</taxon>
        <taxon>Kribbella</taxon>
    </lineage>
</organism>
<proteinExistence type="predicted"/>
<name>A0A7X6A343_9ACTN</name>
<dbReference type="InterPro" id="IPR014729">
    <property type="entry name" value="Rossmann-like_a/b/a_fold"/>
</dbReference>
<reference evidence="1 2" key="1">
    <citation type="submission" date="2020-03" db="EMBL/GenBank/DDBJ databases">
        <title>Sequencing the genomes of 1000 actinobacteria strains.</title>
        <authorList>
            <person name="Klenk H.-P."/>
        </authorList>
    </citation>
    <scope>NUCLEOTIDE SEQUENCE [LARGE SCALE GENOMIC DNA]</scope>
    <source>
        <strain evidence="1 2">DSM 45490</strain>
    </source>
</reference>
<keyword evidence="2" id="KW-1185">Reference proteome</keyword>
<evidence type="ECO:0000313" key="1">
    <source>
        <dbReference type="EMBL" id="NIK59957.1"/>
    </source>
</evidence>
<gene>
    <name evidence="1" type="ORF">BJY22_005674</name>
</gene>
<evidence type="ECO:0008006" key="3">
    <source>
        <dbReference type="Google" id="ProtNLM"/>
    </source>
</evidence>
<dbReference type="EMBL" id="JAASRO010000001">
    <property type="protein sequence ID" value="NIK59957.1"/>
    <property type="molecule type" value="Genomic_DNA"/>
</dbReference>
<dbReference type="SUPFAM" id="SSF52402">
    <property type="entry name" value="Adenine nucleotide alpha hydrolases-like"/>
    <property type="match status" value="1"/>
</dbReference>
<sequence length="169" mass="18465">MYDVVLLVEQELSEPDAKRVVELHQDMPEPVKYHVLVPCHNAEAGVEASISALGTADLYGPGLAGQRQDLAEAQKAMDTEAKGCSGRSVQRLRDLGQSAEGGISHDRPIDALVATVEAVHGQEVIILTRPHVVAEFFHLDWTNSARRHLGVPVLHLLEHDSQRASSVRE</sequence>
<comment type="caution">
    <text evidence="1">The sequence shown here is derived from an EMBL/GenBank/DDBJ whole genome shotgun (WGS) entry which is preliminary data.</text>
</comment>
<protein>
    <recommendedName>
        <fullName evidence="3">Universal stress protein</fullName>
    </recommendedName>
</protein>
<dbReference type="Proteomes" id="UP000555407">
    <property type="component" value="Unassembled WGS sequence"/>
</dbReference>